<evidence type="ECO:0000313" key="7">
    <source>
        <dbReference type="Proteomes" id="UP000035444"/>
    </source>
</evidence>
<evidence type="ECO:0000256" key="5">
    <source>
        <dbReference type="SAM" id="Phobius"/>
    </source>
</evidence>
<keyword evidence="1" id="KW-0813">Transport</keyword>
<keyword evidence="4 5" id="KW-0472">Membrane</keyword>
<feature type="transmembrane region" description="Helical" evidence="5">
    <location>
        <begin position="12"/>
        <end position="36"/>
    </location>
</feature>
<feature type="transmembrane region" description="Helical" evidence="5">
    <location>
        <begin position="153"/>
        <end position="171"/>
    </location>
</feature>
<keyword evidence="2 5" id="KW-0812">Transmembrane</keyword>
<dbReference type="RefSeq" id="WP_047762682.1">
    <property type="nucleotide sequence ID" value="NZ_LAQL01000002.1"/>
</dbReference>
<proteinExistence type="predicted"/>
<dbReference type="PANTHER" id="PTHR11384">
    <property type="entry name" value="ATP-BINDING CASSETTE, SUB-FAMILY D MEMBER"/>
    <property type="match status" value="1"/>
</dbReference>
<feature type="transmembrane region" description="Helical" evidence="5">
    <location>
        <begin position="186"/>
        <end position="205"/>
    </location>
</feature>
<evidence type="ECO:0000256" key="4">
    <source>
        <dbReference type="ARBA" id="ARBA00023136"/>
    </source>
</evidence>
<dbReference type="Proteomes" id="UP000035444">
    <property type="component" value="Unassembled WGS sequence"/>
</dbReference>
<evidence type="ECO:0000313" key="6">
    <source>
        <dbReference type="EMBL" id="KLN62560.1"/>
    </source>
</evidence>
<gene>
    <name evidence="6" type="ORF">WH96_03545</name>
</gene>
<dbReference type="AlphaFoldDB" id="A0A0H2N0X0"/>
<keyword evidence="3 5" id="KW-1133">Transmembrane helix</keyword>
<evidence type="ECO:0000256" key="1">
    <source>
        <dbReference type="ARBA" id="ARBA00022448"/>
    </source>
</evidence>
<comment type="caution">
    <text evidence="6">The sequence shown here is derived from an EMBL/GenBank/DDBJ whole genome shotgun (WGS) entry which is preliminary data.</text>
</comment>
<accession>A0A0H2N0X0</accession>
<dbReference type="STRING" id="1489064.WH96_03545"/>
<evidence type="ECO:0000256" key="3">
    <source>
        <dbReference type="ARBA" id="ARBA00022989"/>
    </source>
</evidence>
<organism evidence="6 7">
    <name type="scientific">Kiloniella spongiae</name>
    <dbReference type="NCBI Taxonomy" id="1489064"/>
    <lineage>
        <taxon>Bacteria</taxon>
        <taxon>Pseudomonadati</taxon>
        <taxon>Pseudomonadota</taxon>
        <taxon>Alphaproteobacteria</taxon>
        <taxon>Rhodospirillales</taxon>
        <taxon>Kiloniellaceae</taxon>
        <taxon>Kiloniella</taxon>
    </lineage>
</organism>
<dbReference type="GO" id="GO:1904680">
    <property type="term" value="F:peptide transmembrane transporter activity"/>
    <property type="evidence" value="ECO:0007669"/>
    <property type="project" value="InterPro"/>
</dbReference>
<reference evidence="6 7" key="1">
    <citation type="submission" date="2015-03" db="EMBL/GenBank/DDBJ databases">
        <title>Genome Sequence of Kiloniella spongiae MEBiC09566, isolated from a marine sponge.</title>
        <authorList>
            <person name="Shao Z."/>
            <person name="Wang L."/>
            <person name="Li X."/>
        </authorList>
    </citation>
    <scope>NUCLEOTIDE SEQUENCE [LARGE SCALE GENOMIC DNA]</scope>
    <source>
        <strain evidence="6 7">MEBiC09566</strain>
    </source>
</reference>
<dbReference type="InterPro" id="IPR050835">
    <property type="entry name" value="ABC_transporter_sub-D"/>
</dbReference>
<dbReference type="GO" id="GO:0005886">
    <property type="term" value="C:plasma membrane"/>
    <property type="evidence" value="ECO:0007669"/>
    <property type="project" value="TreeGrafter"/>
</dbReference>
<dbReference type="PANTHER" id="PTHR11384:SF59">
    <property type="entry name" value="LYSOSOMAL COBALAMIN TRANSPORTER ABCD4"/>
    <property type="match status" value="1"/>
</dbReference>
<dbReference type="Pfam" id="PF05992">
    <property type="entry name" value="SbmA_BacA"/>
    <property type="match status" value="1"/>
</dbReference>
<evidence type="ECO:0000256" key="2">
    <source>
        <dbReference type="ARBA" id="ARBA00022692"/>
    </source>
</evidence>
<dbReference type="NCBIfam" id="NF009036">
    <property type="entry name" value="PRK12369.1"/>
    <property type="match status" value="1"/>
</dbReference>
<sequence>MFHSFFKSKEWTLWAYGGGLLLLSIVWIQVQFSVIFNEWYQRFYDLLQNAGDYKDNPEEGIRLFYETLFGLEFLNTWSREDISFLIAAMPMILLGTFANWFTRIYVLRWRQAMTFNFIPRWRTVKEEIEGASQRIQEDCYRFASIVEHLGTDIVNSLLTLIAFIPILWSLSDKVELPYIRDIEGSLVWLSLIVSIGGIVVSWIVGSKLPGIEYDKQKTEAAFRKDLVLGEEDKSKYAQPQNLFSLFIGVKFNAHRLFKHYSYFDIWRYSYKQLMIIAPFIVMGPSLFTGTILLGVLMQTSNAFGQVHGSFSYFLDNWVIITELRSIHKRLHEFEKNLQKYEEKEPVKIITTAEE</sequence>
<keyword evidence="7" id="KW-1185">Reference proteome</keyword>
<dbReference type="OrthoDB" id="8233587at2"/>
<dbReference type="InterPro" id="IPR009248">
    <property type="entry name" value="SbmA_BacA"/>
</dbReference>
<protein>
    <submittedName>
        <fullName evidence="6">Transporter</fullName>
    </submittedName>
</protein>
<feature type="transmembrane region" description="Helical" evidence="5">
    <location>
        <begin position="273"/>
        <end position="296"/>
    </location>
</feature>
<dbReference type="GO" id="GO:0015833">
    <property type="term" value="P:peptide transport"/>
    <property type="evidence" value="ECO:0007669"/>
    <property type="project" value="InterPro"/>
</dbReference>
<dbReference type="PATRIC" id="fig|1489064.4.peg.1646"/>
<name>A0A0H2N0X0_9PROT</name>
<feature type="transmembrane region" description="Helical" evidence="5">
    <location>
        <begin position="82"/>
        <end position="101"/>
    </location>
</feature>
<dbReference type="EMBL" id="LAQL01000002">
    <property type="protein sequence ID" value="KLN62560.1"/>
    <property type="molecule type" value="Genomic_DNA"/>
</dbReference>